<keyword evidence="2" id="KW-0812">Transmembrane</keyword>
<sequence>MSSTDPSTPAETDAESAPAPPPRLVFKHSALGILAGALFVVCALPLMLSVPYFWLVLLVPVGFAVWLLRVRTTVDTDSVTARSFRGSRRVPWDDISSLRLGARSSVSAVLKDDTELPLPAVHLRDLPALAVVSGGRISDPAGDL</sequence>
<name>A0A4V6MED3_PSEST</name>
<keyword evidence="2" id="KW-0472">Membrane</keyword>
<feature type="compositionally biased region" description="Polar residues" evidence="1">
    <location>
        <begin position="1"/>
        <end position="10"/>
    </location>
</feature>
<feature type="domain" description="Low molecular weight protein antigen 6 PH" evidence="3">
    <location>
        <begin position="69"/>
        <end position="138"/>
    </location>
</feature>
<dbReference type="RefSeq" id="WP_165438486.1">
    <property type="nucleotide sequence ID" value="NZ_SHKL01000001.1"/>
</dbReference>
<gene>
    <name evidence="4" type="ORF">EV383_4894</name>
</gene>
<dbReference type="Proteomes" id="UP000291591">
    <property type="component" value="Unassembled WGS sequence"/>
</dbReference>
<feature type="region of interest" description="Disordered" evidence="1">
    <location>
        <begin position="1"/>
        <end position="21"/>
    </location>
</feature>
<proteinExistence type="predicted"/>
<evidence type="ECO:0000313" key="5">
    <source>
        <dbReference type="Proteomes" id="UP000291591"/>
    </source>
</evidence>
<accession>A0A4V6MED3</accession>
<dbReference type="EMBL" id="SHKL01000001">
    <property type="protein sequence ID" value="RZT87960.1"/>
    <property type="molecule type" value="Genomic_DNA"/>
</dbReference>
<evidence type="ECO:0000259" key="3">
    <source>
        <dbReference type="Pfam" id="PF10756"/>
    </source>
</evidence>
<evidence type="ECO:0000256" key="1">
    <source>
        <dbReference type="SAM" id="MobiDB-lite"/>
    </source>
</evidence>
<comment type="caution">
    <text evidence="4">The sequence shown here is derived from an EMBL/GenBank/DDBJ whole genome shotgun (WGS) entry which is preliminary data.</text>
</comment>
<dbReference type="Pfam" id="PF10756">
    <property type="entry name" value="bPH_6"/>
    <property type="match status" value="1"/>
</dbReference>
<dbReference type="InterPro" id="IPR019692">
    <property type="entry name" value="CFP-6_PH"/>
</dbReference>
<evidence type="ECO:0000313" key="4">
    <source>
        <dbReference type="EMBL" id="RZT87960.1"/>
    </source>
</evidence>
<feature type="transmembrane region" description="Helical" evidence="2">
    <location>
        <begin position="52"/>
        <end position="68"/>
    </location>
</feature>
<organism evidence="4 5">
    <name type="scientific">Pseudonocardia sediminis</name>
    <dbReference type="NCBI Taxonomy" id="1397368"/>
    <lineage>
        <taxon>Bacteria</taxon>
        <taxon>Bacillati</taxon>
        <taxon>Actinomycetota</taxon>
        <taxon>Actinomycetes</taxon>
        <taxon>Pseudonocardiales</taxon>
        <taxon>Pseudonocardiaceae</taxon>
        <taxon>Pseudonocardia</taxon>
    </lineage>
</organism>
<keyword evidence="2" id="KW-1133">Transmembrane helix</keyword>
<evidence type="ECO:0000256" key="2">
    <source>
        <dbReference type="SAM" id="Phobius"/>
    </source>
</evidence>
<dbReference type="AlphaFoldDB" id="A0A4V6MED3"/>
<reference evidence="4 5" key="1">
    <citation type="submission" date="2019-02" db="EMBL/GenBank/DDBJ databases">
        <title>Sequencing the genomes of 1000 actinobacteria strains.</title>
        <authorList>
            <person name="Klenk H.-P."/>
        </authorList>
    </citation>
    <scope>NUCLEOTIDE SEQUENCE [LARGE SCALE GENOMIC DNA]</scope>
    <source>
        <strain evidence="4 5">DSM 45779</strain>
    </source>
</reference>
<protein>
    <submittedName>
        <fullName evidence="4">PH (Pleckstrin Homology) domain-containing protein</fullName>
    </submittedName>
</protein>
<keyword evidence="5" id="KW-1185">Reference proteome</keyword>